<comment type="caution">
    <text evidence="13">The sequence shown here is derived from an EMBL/GenBank/DDBJ whole genome shotgun (WGS) entry which is preliminary data.</text>
</comment>
<evidence type="ECO:0000313" key="13">
    <source>
        <dbReference type="EMBL" id="RKN72974.1"/>
    </source>
</evidence>
<dbReference type="SUPFAM" id="SSF47917">
    <property type="entry name" value="C-terminal domain of alpha and beta subunits of F1 ATP synthase"/>
    <property type="match status" value="1"/>
</dbReference>
<comment type="subcellular location">
    <subcellularLocation>
        <location evidence="1">Membrane</location>
    </subcellularLocation>
</comment>
<dbReference type="PANTHER" id="PTHR15184">
    <property type="entry name" value="ATP SYNTHASE"/>
    <property type="match status" value="1"/>
</dbReference>
<dbReference type="OrthoDB" id="2447669at2"/>
<dbReference type="GO" id="GO:0005524">
    <property type="term" value="F:ATP binding"/>
    <property type="evidence" value="ECO:0007669"/>
    <property type="project" value="UniProtKB-KW"/>
</dbReference>
<sequence length="370" mass="40727">MIDELQLNVPLLRRRVPNLTAAARAAGLRPATVSNLCTGKIPVGRAEVRTVAILAALAGCTLDELIIRGSAASVIETGIKTLDLFAPLVRGGTAGIVARPGMGQLVMLSELFRRFRRERGYATVLWRPRDDSPGIEDVLAESETVCLAQEEVYATVSALRDDRDVLLGADRSVVLSGEMMALRERLQEAGSRPVTIVLVDTRGESMDEDVPYGPLDTMWRFDADMSARTMYPAVDPVASTSTILEGAQLEAAHLAIQQRARKLLRRYRELRSLVQARGEAKLPEAELATYRRGERLEAFLTQPFHVAEAYTKRPGEWTALADTLDGVRRIMDGAADGTDVRRLKYIGRLELEPDPEPGPELEPETKEVTL</sequence>
<keyword evidence="10" id="KW-0066">ATP synthesis</keyword>
<evidence type="ECO:0000256" key="4">
    <source>
        <dbReference type="ARBA" id="ARBA00022741"/>
    </source>
</evidence>
<dbReference type="AlphaFoldDB" id="A0A3B0BLD0"/>
<evidence type="ECO:0000256" key="11">
    <source>
        <dbReference type="SAM" id="MobiDB-lite"/>
    </source>
</evidence>
<accession>A0A3B0BLD0</accession>
<dbReference type="InterPro" id="IPR055190">
    <property type="entry name" value="ATP-synt_VA_C"/>
</dbReference>
<evidence type="ECO:0000256" key="3">
    <source>
        <dbReference type="ARBA" id="ARBA00022448"/>
    </source>
</evidence>
<dbReference type="InterPro" id="IPR024034">
    <property type="entry name" value="ATPase_F1/V1_b/a_C"/>
</dbReference>
<evidence type="ECO:0000256" key="9">
    <source>
        <dbReference type="ARBA" id="ARBA00023196"/>
    </source>
</evidence>
<dbReference type="PROSITE" id="PS00152">
    <property type="entry name" value="ATPASE_ALPHA_BETA"/>
    <property type="match status" value="1"/>
</dbReference>
<evidence type="ECO:0000313" key="14">
    <source>
        <dbReference type="Proteomes" id="UP000282311"/>
    </source>
</evidence>
<dbReference type="InterPro" id="IPR020003">
    <property type="entry name" value="ATPase_a/bsu_AS"/>
</dbReference>
<keyword evidence="9" id="KW-0139">CF(1)</keyword>
<keyword evidence="5" id="KW-0067">ATP-binding</keyword>
<name>A0A3B0BLD0_9BACL</name>
<dbReference type="GO" id="GO:0045259">
    <property type="term" value="C:proton-transporting ATP synthase complex"/>
    <property type="evidence" value="ECO:0007669"/>
    <property type="project" value="UniProtKB-KW"/>
</dbReference>
<dbReference type="InterPro" id="IPR027417">
    <property type="entry name" value="P-loop_NTPase"/>
</dbReference>
<evidence type="ECO:0000259" key="12">
    <source>
        <dbReference type="Pfam" id="PF22919"/>
    </source>
</evidence>
<protein>
    <recommendedName>
        <fullName evidence="12">ATP synthase A/B type C-terminal domain-containing protein</fullName>
    </recommendedName>
</protein>
<reference evidence="13 14" key="1">
    <citation type="journal article" date="2007" name="Int. J. Syst. Evol. Microbiol.">
        <title>Paenibacillus ginsengarvi sp. nov., isolated from soil from ginseng cultivation.</title>
        <authorList>
            <person name="Yoon M.H."/>
            <person name="Ten L.N."/>
            <person name="Im W.T."/>
        </authorList>
    </citation>
    <scope>NUCLEOTIDE SEQUENCE [LARGE SCALE GENOMIC DNA]</scope>
    <source>
        <strain evidence="13 14">KCTC 13059</strain>
    </source>
</reference>
<dbReference type="GO" id="GO:0046933">
    <property type="term" value="F:proton-transporting ATP synthase activity, rotational mechanism"/>
    <property type="evidence" value="ECO:0007669"/>
    <property type="project" value="TreeGrafter"/>
</dbReference>
<proteinExistence type="inferred from homology"/>
<dbReference type="Pfam" id="PF22919">
    <property type="entry name" value="ATP-synt_VA_C"/>
    <property type="match status" value="1"/>
</dbReference>
<evidence type="ECO:0000256" key="7">
    <source>
        <dbReference type="ARBA" id="ARBA00023065"/>
    </source>
</evidence>
<dbReference type="PANTHER" id="PTHR15184:SF71">
    <property type="entry name" value="ATP SYNTHASE SUBUNIT BETA, MITOCHONDRIAL"/>
    <property type="match status" value="1"/>
</dbReference>
<feature type="domain" description="ATP synthase A/B type C-terminal" evidence="12">
    <location>
        <begin position="250"/>
        <end position="329"/>
    </location>
</feature>
<evidence type="ECO:0000256" key="5">
    <source>
        <dbReference type="ARBA" id="ARBA00022840"/>
    </source>
</evidence>
<dbReference type="SUPFAM" id="SSF52540">
    <property type="entry name" value="P-loop containing nucleoside triphosphate hydrolases"/>
    <property type="match status" value="1"/>
</dbReference>
<dbReference type="Gene3D" id="1.10.1140.10">
    <property type="entry name" value="Bovine Mitochondrial F1-atpase, Atp Synthase Beta Chain, Chain D, domain 3"/>
    <property type="match status" value="1"/>
</dbReference>
<keyword evidence="3" id="KW-0813">Transport</keyword>
<evidence type="ECO:0000256" key="6">
    <source>
        <dbReference type="ARBA" id="ARBA00022967"/>
    </source>
</evidence>
<keyword evidence="14" id="KW-1185">Reference proteome</keyword>
<evidence type="ECO:0000256" key="2">
    <source>
        <dbReference type="ARBA" id="ARBA00008936"/>
    </source>
</evidence>
<dbReference type="Gene3D" id="3.40.50.300">
    <property type="entry name" value="P-loop containing nucleotide triphosphate hydrolases"/>
    <property type="match status" value="1"/>
</dbReference>
<keyword evidence="7" id="KW-0406">Ion transport</keyword>
<feature type="compositionally biased region" description="Acidic residues" evidence="11">
    <location>
        <begin position="352"/>
        <end position="362"/>
    </location>
</feature>
<dbReference type="Proteomes" id="UP000282311">
    <property type="component" value="Unassembled WGS sequence"/>
</dbReference>
<keyword evidence="8" id="KW-0472">Membrane</keyword>
<dbReference type="EMBL" id="RBAH01000026">
    <property type="protein sequence ID" value="RKN72974.1"/>
    <property type="molecule type" value="Genomic_DNA"/>
</dbReference>
<keyword evidence="4" id="KW-0547">Nucleotide-binding</keyword>
<comment type="similarity">
    <text evidence="2">Belongs to the ATPase alpha/beta chains family.</text>
</comment>
<evidence type="ECO:0000256" key="1">
    <source>
        <dbReference type="ARBA" id="ARBA00004370"/>
    </source>
</evidence>
<gene>
    <name evidence="13" type="ORF">D7M11_27890</name>
</gene>
<organism evidence="13 14">
    <name type="scientific">Paenibacillus ginsengarvi</name>
    <dbReference type="NCBI Taxonomy" id="400777"/>
    <lineage>
        <taxon>Bacteria</taxon>
        <taxon>Bacillati</taxon>
        <taxon>Bacillota</taxon>
        <taxon>Bacilli</taxon>
        <taxon>Bacillales</taxon>
        <taxon>Paenibacillaceae</taxon>
        <taxon>Paenibacillus</taxon>
    </lineage>
</organism>
<evidence type="ECO:0000256" key="8">
    <source>
        <dbReference type="ARBA" id="ARBA00023136"/>
    </source>
</evidence>
<feature type="region of interest" description="Disordered" evidence="11">
    <location>
        <begin position="350"/>
        <end position="370"/>
    </location>
</feature>
<dbReference type="InterPro" id="IPR050053">
    <property type="entry name" value="ATPase_alpha/beta_chains"/>
</dbReference>
<evidence type="ECO:0000256" key="10">
    <source>
        <dbReference type="ARBA" id="ARBA00023310"/>
    </source>
</evidence>
<keyword evidence="6" id="KW-1278">Translocase</keyword>